<dbReference type="GO" id="GO:0008168">
    <property type="term" value="F:methyltransferase activity"/>
    <property type="evidence" value="ECO:0007669"/>
    <property type="project" value="UniProtKB-KW"/>
</dbReference>
<name>A0ABV3G072_9NOCA</name>
<reference evidence="2 3" key="1">
    <citation type="submission" date="2024-06" db="EMBL/GenBank/DDBJ databases">
        <title>The Natural Products Discovery Center: Release of the First 8490 Sequenced Strains for Exploring Actinobacteria Biosynthetic Diversity.</title>
        <authorList>
            <person name="Kalkreuter E."/>
            <person name="Kautsar S.A."/>
            <person name="Yang D."/>
            <person name="Bader C.D."/>
            <person name="Teijaro C.N."/>
            <person name="Fluegel L."/>
            <person name="Davis C.M."/>
            <person name="Simpson J.R."/>
            <person name="Lauterbach L."/>
            <person name="Steele A.D."/>
            <person name="Gui C."/>
            <person name="Meng S."/>
            <person name="Li G."/>
            <person name="Viehrig K."/>
            <person name="Ye F."/>
            <person name="Su P."/>
            <person name="Kiefer A.F."/>
            <person name="Nichols A."/>
            <person name="Cepeda A.J."/>
            <person name="Yan W."/>
            <person name="Fan B."/>
            <person name="Jiang Y."/>
            <person name="Adhikari A."/>
            <person name="Zheng C.-J."/>
            <person name="Schuster L."/>
            <person name="Cowan T.M."/>
            <person name="Smanski M.J."/>
            <person name="Chevrette M.G."/>
            <person name="De Carvalho L.P.S."/>
            <person name="Shen B."/>
        </authorList>
    </citation>
    <scope>NUCLEOTIDE SEQUENCE [LARGE SCALE GENOMIC DNA]</scope>
    <source>
        <strain evidence="2 3">NPDC050403</strain>
    </source>
</reference>
<evidence type="ECO:0000313" key="2">
    <source>
        <dbReference type="EMBL" id="MEV0711077.1"/>
    </source>
</evidence>
<dbReference type="GO" id="GO:0032259">
    <property type="term" value="P:methylation"/>
    <property type="evidence" value="ECO:0007669"/>
    <property type="project" value="UniProtKB-KW"/>
</dbReference>
<evidence type="ECO:0000259" key="1">
    <source>
        <dbReference type="Pfam" id="PF08241"/>
    </source>
</evidence>
<dbReference type="InterPro" id="IPR050508">
    <property type="entry name" value="Methyltransf_Superfamily"/>
</dbReference>
<dbReference type="SUPFAM" id="SSF53335">
    <property type="entry name" value="S-adenosyl-L-methionine-dependent methyltransferases"/>
    <property type="match status" value="1"/>
</dbReference>
<dbReference type="CDD" id="cd02440">
    <property type="entry name" value="AdoMet_MTases"/>
    <property type="match status" value="1"/>
</dbReference>
<keyword evidence="2" id="KW-0489">Methyltransferase</keyword>
<dbReference type="Pfam" id="PF08241">
    <property type="entry name" value="Methyltransf_11"/>
    <property type="match status" value="1"/>
</dbReference>
<accession>A0ABV3G072</accession>
<dbReference type="PANTHER" id="PTHR42912">
    <property type="entry name" value="METHYLTRANSFERASE"/>
    <property type="match status" value="1"/>
</dbReference>
<dbReference type="InterPro" id="IPR029063">
    <property type="entry name" value="SAM-dependent_MTases_sf"/>
</dbReference>
<proteinExistence type="predicted"/>
<sequence>MPMNILHRVLCRSTVWERISATKIVPWALSDIDLGGRALEIGPGYGANIRSLLDRAGSLTGLEIEPALAERLRTRHGAEMTVIEGDGARMPLSASEFDSVVCFTMLHHVPSVSEQDAVFAEALRVLRPGGVFAGSDGLDSRGFRLLHLGDTCLPVPPETAVERLTRAGFVDVEIDTGGGSFRFRAHRPE</sequence>
<dbReference type="InterPro" id="IPR013216">
    <property type="entry name" value="Methyltransf_11"/>
</dbReference>
<keyword evidence="2" id="KW-0808">Transferase</keyword>
<dbReference type="EMBL" id="JBFAKC010000013">
    <property type="protein sequence ID" value="MEV0711077.1"/>
    <property type="molecule type" value="Genomic_DNA"/>
</dbReference>
<feature type="domain" description="Methyltransferase type 11" evidence="1">
    <location>
        <begin position="39"/>
        <end position="133"/>
    </location>
</feature>
<dbReference type="RefSeq" id="WP_357787251.1">
    <property type="nucleotide sequence ID" value="NZ_JBFAKC010000013.1"/>
</dbReference>
<dbReference type="Gene3D" id="3.40.50.150">
    <property type="entry name" value="Vaccinia Virus protein VP39"/>
    <property type="match status" value="1"/>
</dbReference>
<protein>
    <submittedName>
        <fullName evidence="2">Class I SAM-dependent methyltransferase</fullName>
    </submittedName>
</protein>
<comment type="caution">
    <text evidence="2">The sequence shown here is derived from an EMBL/GenBank/DDBJ whole genome shotgun (WGS) entry which is preliminary data.</text>
</comment>
<dbReference type="PANTHER" id="PTHR42912:SF93">
    <property type="entry name" value="N6-ADENOSINE-METHYLTRANSFERASE TMT1A"/>
    <property type="match status" value="1"/>
</dbReference>
<evidence type="ECO:0000313" key="3">
    <source>
        <dbReference type="Proteomes" id="UP001551695"/>
    </source>
</evidence>
<gene>
    <name evidence="2" type="ORF">AB0I48_26270</name>
</gene>
<keyword evidence="3" id="KW-1185">Reference proteome</keyword>
<dbReference type="Proteomes" id="UP001551695">
    <property type="component" value="Unassembled WGS sequence"/>
</dbReference>
<organism evidence="2 3">
    <name type="scientific">Nocardia aurea</name>
    <dbReference type="NCBI Taxonomy" id="2144174"/>
    <lineage>
        <taxon>Bacteria</taxon>
        <taxon>Bacillati</taxon>
        <taxon>Actinomycetota</taxon>
        <taxon>Actinomycetes</taxon>
        <taxon>Mycobacteriales</taxon>
        <taxon>Nocardiaceae</taxon>
        <taxon>Nocardia</taxon>
    </lineage>
</organism>